<evidence type="ECO:0000256" key="1">
    <source>
        <dbReference type="SAM" id="MobiDB-lite"/>
    </source>
</evidence>
<sequence length="214" mass="25204">MSKYKYKTTGNIGLFDQEAISEKLSSLGNPLEKLNGVIDFEMFRKELEENMLNTNKKSTAGCKPYDVVMMFKIILLKRFYNLSDEQTEYQINDRLSFKDFLGLSSGNNVPDARSIWLFQDRMIKVELDEKLFLQFNSYLNDLGLLVNSRKIVDASFVEVPRQRNNRQENSKIKNGEGNELWNDKPYKKRQKDIDARWTRKAGDRKIFSYECRYS</sequence>
<dbReference type="AlphaFoldDB" id="A0A644TT40"/>
<dbReference type="PANTHER" id="PTHR35604:SF2">
    <property type="entry name" value="TRANSPOSASE INSH FOR INSERTION SEQUENCE ELEMENT IS5A-RELATED"/>
    <property type="match status" value="1"/>
</dbReference>
<feature type="domain" description="Transposase InsH N-terminal" evidence="2">
    <location>
        <begin position="22"/>
        <end position="121"/>
    </location>
</feature>
<name>A0A644TT40_9ZZZZ</name>
<feature type="region of interest" description="Disordered" evidence="1">
    <location>
        <begin position="163"/>
        <end position="184"/>
    </location>
</feature>
<dbReference type="EMBL" id="VSSQ01000051">
    <property type="protein sequence ID" value="MPL70060.1"/>
    <property type="molecule type" value="Genomic_DNA"/>
</dbReference>
<reference evidence="3" key="1">
    <citation type="submission" date="2019-08" db="EMBL/GenBank/DDBJ databases">
        <authorList>
            <person name="Kucharzyk K."/>
            <person name="Murdoch R.W."/>
            <person name="Higgins S."/>
            <person name="Loffler F."/>
        </authorList>
    </citation>
    <scope>NUCLEOTIDE SEQUENCE</scope>
</reference>
<comment type="caution">
    <text evidence="3">The sequence shown here is derived from an EMBL/GenBank/DDBJ whole genome shotgun (WGS) entry which is preliminary data.</text>
</comment>
<evidence type="ECO:0000259" key="2">
    <source>
        <dbReference type="Pfam" id="PF05598"/>
    </source>
</evidence>
<protein>
    <submittedName>
        <fullName evidence="3">IS5 family transposase IS1186</fullName>
    </submittedName>
</protein>
<accession>A0A644TT40</accession>
<feature type="compositionally biased region" description="Basic and acidic residues" evidence="1">
    <location>
        <begin position="165"/>
        <end position="184"/>
    </location>
</feature>
<dbReference type="PANTHER" id="PTHR35604">
    <property type="entry name" value="TRANSPOSASE INSH FOR INSERTION SEQUENCE ELEMENT IS5A-RELATED"/>
    <property type="match status" value="1"/>
</dbReference>
<organism evidence="3">
    <name type="scientific">bioreactor metagenome</name>
    <dbReference type="NCBI Taxonomy" id="1076179"/>
    <lineage>
        <taxon>unclassified sequences</taxon>
        <taxon>metagenomes</taxon>
        <taxon>ecological metagenomes</taxon>
    </lineage>
</organism>
<evidence type="ECO:0000313" key="3">
    <source>
        <dbReference type="EMBL" id="MPL70060.1"/>
    </source>
</evidence>
<proteinExistence type="predicted"/>
<dbReference type="InterPro" id="IPR008490">
    <property type="entry name" value="Transposase_InsH_N"/>
</dbReference>
<gene>
    <name evidence="3" type="ORF">SDC9_15811</name>
</gene>
<dbReference type="Pfam" id="PF05598">
    <property type="entry name" value="DUF772"/>
    <property type="match status" value="1"/>
</dbReference>